<gene>
    <name evidence="1" type="ORF">CDOO_05710</name>
</gene>
<name>A0A097IJD9_9CORY</name>
<sequence length="123" mass="13437">MCDTGVARVLPDCGREFTTAGACAEFSASEIALLITDERAEFIFGALVTLMRRVATSPQVGHSISLVSLDMGIRSSFVCPASHLNSYHGMGESSFWDLRFEHLGREIAGRHCWCKCGPQYHPG</sequence>
<protein>
    <submittedName>
        <fullName evidence="1">Uncharacterized protein</fullName>
    </submittedName>
</protein>
<organism evidence="1 2">
    <name type="scientific">Corynebacterium doosanense CAU 212 = DSM 45436</name>
    <dbReference type="NCBI Taxonomy" id="558173"/>
    <lineage>
        <taxon>Bacteria</taxon>
        <taxon>Bacillati</taxon>
        <taxon>Actinomycetota</taxon>
        <taxon>Actinomycetes</taxon>
        <taxon>Mycobacteriales</taxon>
        <taxon>Corynebacteriaceae</taxon>
        <taxon>Corynebacterium</taxon>
    </lineage>
</organism>
<accession>A0A097IJD9</accession>
<dbReference type="Proteomes" id="UP000029914">
    <property type="component" value="Chromosome"/>
</dbReference>
<dbReference type="EMBL" id="CP006764">
    <property type="protein sequence ID" value="AIT62261.1"/>
    <property type="molecule type" value="Genomic_DNA"/>
</dbReference>
<keyword evidence="2" id="KW-1185">Reference proteome</keyword>
<evidence type="ECO:0000313" key="2">
    <source>
        <dbReference type="Proteomes" id="UP000029914"/>
    </source>
</evidence>
<evidence type="ECO:0000313" key="1">
    <source>
        <dbReference type="EMBL" id="AIT62261.1"/>
    </source>
</evidence>
<proteinExistence type="predicted"/>
<dbReference type="KEGG" id="cdo:CDOO_05710"/>
<dbReference type="AlphaFoldDB" id="A0A097IJD9"/>
<reference evidence="1 2" key="1">
    <citation type="submission" date="2013-09" db="EMBL/GenBank/DDBJ databases">
        <title>Complete genome sequence of Corynebacterium doosanense CAU 212(T) (=DSM 45436(T)), isolated from activated sludge.</title>
        <authorList>
            <person name="Schaffert L."/>
            <person name="Albersmeier A."/>
            <person name="Kalinowski J."/>
            <person name="Ruckert C."/>
        </authorList>
    </citation>
    <scope>NUCLEOTIDE SEQUENCE [LARGE SCALE GENOMIC DNA]</scope>
    <source>
        <strain evidence="1 2">CAU 212</strain>
    </source>
</reference>
<dbReference type="HOGENOM" id="CLU_2011397_0_0_11"/>